<evidence type="ECO:0000313" key="1">
    <source>
        <dbReference type="EMBL" id="MBP1992469.1"/>
    </source>
</evidence>
<accession>A0ABS4IY03</accession>
<evidence type="ECO:0000313" key="2">
    <source>
        <dbReference type="Proteomes" id="UP001519287"/>
    </source>
</evidence>
<dbReference type="Proteomes" id="UP001519287">
    <property type="component" value="Unassembled WGS sequence"/>
</dbReference>
<sequence length="212" mass="24995">MRWQDTVPEQRRITDMGQRIHNNECILTWKWPEDVQFVYIYGFAADKELPVEERSSSSMKLYTREEYKAKAGYSVRLETIGSYTFRVYPCEMKDSDMLILKQEDADNKIRFSTGKARIVYSIKYSKSFFSKLRSVRIELNSEVLVPKEALCYVKKEGAFPLQKDDGTMYPFIHDIMPGRNALPEIEIQKQDQIKLFFTDGKKYGEMYELIPE</sequence>
<organism evidence="1 2">
    <name type="scientific">Paenibacillus eucommiae</name>
    <dbReference type="NCBI Taxonomy" id="1355755"/>
    <lineage>
        <taxon>Bacteria</taxon>
        <taxon>Bacillati</taxon>
        <taxon>Bacillota</taxon>
        <taxon>Bacilli</taxon>
        <taxon>Bacillales</taxon>
        <taxon>Paenibacillaceae</taxon>
        <taxon>Paenibacillus</taxon>
    </lineage>
</organism>
<dbReference type="EMBL" id="JAGGLB010000013">
    <property type="protein sequence ID" value="MBP1992469.1"/>
    <property type="molecule type" value="Genomic_DNA"/>
</dbReference>
<dbReference type="RefSeq" id="WP_209973493.1">
    <property type="nucleotide sequence ID" value="NZ_JAGGLB010000013.1"/>
</dbReference>
<gene>
    <name evidence="1" type="ORF">J2Z66_004077</name>
</gene>
<comment type="caution">
    <text evidence="1">The sequence shown here is derived from an EMBL/GenBank/DDBJ whole genome shotgun (WGS) entry which is preliminary data.</text>
</comment>
<proteinExistence type="predicted"/>
<name>A0ABS4IY03_9BACL</name>
<keyword evidence="2" id="KW-1185">Reference proteome</keyword>
<protein>
    <recommendedName>
        <fullName evidence="3">Beta-mannanase</fullName>
    </recommendedName>
</protein>
<reference evidence="1 2" key="1">
    <citation type="submission" date="2021-03" db="EMBL/GenBank/DDBJ databases">
        <title>Genomic Encyclopedia of Type Strains, Phase IV (KMG-IV): sequencing the most valuable type-strain genomes for metagenomic binning, comparative biology and taxonomic classification.</title>
        <authorList>
            <person name="Goeker M."/>
        </authorList>
    </citation>
    <scope>NUCLEOTIDE SEQUENCE [LARGE SCALE GENOMIC DNA]</scope>
    <source>
        <strain evidence="1 2">DSM 26048</strain>
    </source>
</reference>
<evidence type="ECO:0008006" key="3">
    <source>
        <dbReference type="Google" id="ProtNLM"/>
    </source>
</evidence>